<dbReference type="EMBL" id="WMZR01000001">
    <property type="protein sequence ID" value="MTS50114.1"/>
    <property type="molecule type" value="Genomic_DNA"/>
</dbReference>
<dbReference type="AlphaFoldDB" id="A0A0D8J1B3"/>
<dbReference type="SUPFAM" id="SSF53448">
    <property type="entry name" value="Nucleotide-diphospho-sugar transferases"/>
    <property type="match status" value="1"/>
</dbReference>
<evidence type="ECO:0000313" key="4">
    <source>
        <dbReference type="EMBL" id="KJF40326.1"/>
    </source>
</evidence>
<evidence type="ECO:0000313" key="11">
    <source>
        <dbReference type="Proteomes" id="UP000472755"/>
    </source>
</evidence>
<dbReference type="PATRIC" id="fig|1550024.3.peg.1503"/>
<evidence type="ECO:0000256" key="2">
    <source>
        <dbReference type="ARBA" id="ARBA00022679"/>
    </source>
</evidence>
<evidence type="ECO:0000313" key="9">
    <source>
        <dbReference type="Proteomes" id="UP000431913"/>
    </source>
</evidence>
<comment type="caution">
    <text evidence="4">The sequence shown here is derived from an EMBL/GenBank/DDBJ whole genome shotgun (WGS) entry which is preliminary data.</text>
</comment>
<evidence type="ECO:0000313" key="6">
    <source>
        <dbReference type="EMBL" id="MTS26407.1"/>
    </source>
</evidence>
<dbReference type="Proteomes" id="UP000032483">
    <property type="component" value="Unassembled WGS sequence"/>
</dbReference>
<evidence type="ECO:0000313" key="7">
    <source>
        <dbReference type="EMBL" id="MTS50114.1"/>
    </source>
</evidence>
<keyword evidence="1" id="KW-0328">Glycosyltransferase</keyword>
<evidence type="ECO:0000259" key="3">
    <source>
        <dbReference type="Pfam" id="PF00535"/>
    </source>
</evidence>
<dbReference type="CDD" id="cd00761">
    <property type="entry name" value="Glyco_tranf_GTA_type"/>
    <property type="match status" value="1"/>
</dbReference>
<protein>
    <submittedName>
        <fullName evidence="4">Glycosyl transferase family 2</fullName>
    </submittedName>
    <submittedName>
        <fullName evidence="5">Glycosyltransferase</fullName>
    </submittedName>
</protein>
<dbReference type="EMBL" id="WMZU01000003">
    <property type="protein sequence ID" value="MTS26407.1"/>
    <property type="molecule type" value="Genomic_DNA"/>
</dbReference>
<dbReference type="Proteomes" id="UP000431913">
    <property type="component" value="Unassembled WGS sequence"/>
</dbReference>
<dbReference type="GeneID" id="42856296"/>
<accession>A0A0D8J1B3</accession>
<feature type="domain" description="Glycosyltransferase 2-like" evidence="3">
    <location>
        <begin position="7"/>
        <end position="135"/>
    </location>
</feature>
<dbReference type="InterPro" id="IPR029044">
    <property type="entry name" value="Nucleotide-diphossugar_trans"/>
</dbReference>
<evidence type="ECO:0000313" key="10">
    <source>
        <dbReference type="Proteomes" id="UP000449193"/>
    </source>
</evidence>
<dbReference type="Gene3D" id="3.90.550.10">
    <property type="entry name" value="Spore Coat Polysaccharide Biosynthesis Protein SpsA, Chain A"/>
    <property type="match status" value="1"/>
</dbReference>
<dbReference type="PANTHER" id="PTHR22916:SF51">
    <property type="entry name" value="GLYCOSYLTRANSFERASE EPSH-RELATED"/>
    <property type="match status" value="1"/>
</dbReference>
<dbReference type="EMBL" id="VUNJ01000001">
    <property type="protein sequence ID" value="MST90379.1"/>
    <property type="molecule type" value="Genomic_DNA"/>
</dbReference>
<dbReference type="GO" id="GO:0016757">
    <property type="term" value="F:glycosyltransferase activity"/>
    <property type="evidence" value="ECO:0007669"/>
    <property type="project" value="UniProtKB-KW"/>
</dbReference>
<sequence>MEQPLVSIVIPVYNAAPDLARCIESVRKQTYRNIEVFLVNDGSKDASSPICHMYERIDPRVHVIDKENAGVSAARNTGIAAAQGKYIQFVDSDDYLAPGATATLIERAEHAGADMVIAHYYRVDGGKTTRHGFLKRRDVMDQREFARELMDEPASFYYGVLWNKLYRTALIRDNGVLCREELNWSEDFLFNLEYIRYAHRFCAVDTPVYYYVKNEKSITHTQIDLVGVVKTKAKLFTYYKGLYESLGLYEKFKPQIYKYLVATAEHP</sequence>
<evidence type="ECO:0000256" key="1">
    <source>
        <dbReference type="ARBA" id="ARBA00022676"/>
    </source>
</evidence>
<reference evidence="4" key="1">
    <citation type="submission" date="2015-02" db="EMBL/GenBank/DDBJ databases">
        <title>A novel member of the family Ruminococcaceae isolated from human feces.</title>
        <authorList>
            <person name="Shkoporov A.N."/>
            <person name="Chaplin A.V."/>
            <person name="Motuzova O.V."/>
            <person name="Kafarskaia L.I."/>
            <person name="Khokhlova E.V."/>
            <person name="Efimov B.A."/>
        </authorList>
    </citation>
    <scope>NUCLEOTIDE SEQUENCE [LARGE SCALE GENOMIC DNA]</scope>
    <source>
        <strain evidence="4">585-1</strain>
    </source>
</reference>
<reference evidence="10 11" key="2">
    <citation type="journal article" date="2019" name="Nat. Med.">
        <title>A library of human gut bacterial isolates paired with longitudinal multiomics data enables mechanistic microbiome research.</title>
        <authorList>
            <person name="Poyet M."/>
            <person name="Groussin M."/>
            <person name="Gibbons S.M."/>
            <person name="Avila-Pacheco J."/>
            <person name="Jiang X."/>
            <person name="Kearney S.M."/>
            <person name="Perrotta A.R."/>
            <person name="Berdy B."/>
            <person name="Zhao S."/>
            <person name="Lieberman T.D."/>
            <person name="Swanson P.K."/>
            <person name="Smith M."/>
            <person name="Roesemann S."/>
            <person name="Alexander J.E."/>
            <person name="Rich S.A."/>
            <person name="Livny J."/>
            <person name="Vlamakis H."/>
            <person name="Clish C."/>
            <person name="Bullock K."/>
            <person name="Deik A."/>
            <person name="Scott J."/>
            <person name="Pierce K.A."/>
            <person name="Xavier R.J."/>
            <person name="Alm E.J."/>
        </authorList>
    </citation>
    <scope>NUCLEOTIDE SEQUENCE [LARGE SCALE GENOMIC DNA]</scope>
    <source>
        <strain evidence="6 11">BIOML-A4</strain>
        <strain evidence="7 10">BIOML-A7</strain>
    </source>
</reference>
<evidence type="ECO:0000313" key="8">
    <source>
        <dbReference type="Proteomes" id="UP000032483"/>
    </source>
</evidence>
<dbReference type="Proteomes" id="UP000449193">
    <property type="component" value="Unassembled WGS sequence"/>
</dbReference>
<proteinExistence type="predicted"/>
<dbReference type="InterPro" id="IPR001173">
    <property type="entry name" value="Glyco_trans_2-like"/>
</dbReference>
<gene>
    <name evidence="5" type="ORF">FYJ76_00280</name>
    <name evidence="7" type="ORF">GMD52_00970</name>
    <name evidence="6" type="ORF">GMD59_03785</name>
    <name evidence="4" type="ORF">TQ39_06670</name>
</gene>
<dbReference type="Pfam" id="PF00535">
    <property type="entry name" value="Glycos_transf_2"/>
    <property type="match status" value="1"/>
</dbReference>
<keyword evidence="8" id="KW-1185">Reference proteome</keyword>
<organism evidence="4 8">
    <name type="scientific">Ruthenibacterium lactatiformans</name>
    <dbReference type="NCBI Taxonomy" id="1550024"/>
    <lineage>
        <taxon>Bacteria</taxon>
        <taxon>Bacillati</taxon>
        <taxon>Bacillota</taxon>
        <taxon>Clostridia</taxon>
        <taxon>Eubacteriales</taxon>
        <taxon>Oscillospiraceae</taxon>
        <taxon>Ruthenibacterium</taxon>
    </lineage>
</organism>
<reference evidence="5 9" key="3">
    <citation type="submission" date="2019-08" db="EMBL/GenBank/DDBJ databases">
        <title>In-depth cultivation of the pig gut microbiome towards novel bacterial diversity and tailored functional studies.</title>
        <authorList>
            <person name="Wylensek D."/>
            <person name="Hitch T.C.A."/>
            <person name="Clavel T."/>
        </authorList>
    </citation>
    <scope>NUCLEOTIDE SEQUENCE [LARGE SCALE GENOMIC DNA]</scope>
    <source>
        <strain evidence="5 9">WCA3-601-WT-6J</strain>
    </source>
</reference>
<dbReference type="PANTHER" id="PTHR22916">
    <property type="entry name" value="GLYCOSYLTRANSFERASE"/>
    <property type="match status" value="1"/>
</dbReference>
<dbReference type="Proteomes" id="UP000472755">
    <property type="component" value="Unassembled WGS sequence"/>
</dbReference>
<keyword evidence="2 4" id="KW-0808">Transferase</keyword>
<evidence type="ECO:0000313" key="5">
    <source>
        <dbReference type="EMBL" id="MST90379.1"/>
    </source>
</evidence>
<dbReference type="RefSeq" id="WP_069955701.1">
    <property type="nucleotide sequence ID" value="NZ_CAOJUJ010000008.1"/>
</dbReference>
<name>A0A0D8J1B3_9FIRM</name>
<dbReference type="EMBL" id="JXXK01000007">
    <property type="protein sequence ID" value="KJF40326.1"/>
    <property type="molecule type" value="Genomic_DNA"/>
</dbReference>